<evidence type="ECO:0000256" key="2">
    <source>
        <dbReference type="ARBA" id="ARBA00022801"/>
    </source>
</evidence>
<dbReference type="AlphaFoldDB" id="A0A5C6AUE9"/>
<gene>
    <name evidence="4" type="ORF">Pla100_00150</name>
</gene>
<dbReference type="Pfam" id="PF00754">
    <property type="entry name" value="F5_F8_type_C"/>
    <property type="match status" value="1"/>
</dbReference>
<evidence type="ECO:0000259" key="3">
    <source>
        <dbReference type="PROSITE" id="PS50022"/>
    </source>
</evidence>
<dbReference type="RefSeq" id="WP_146575683.1">
    <property type="nucleotide sequence ID" value="NZ_SJPM01000001.1"/>
</dbReference>
<dbReference type="CDD" id="cd03143">
    <property type="entry name" value="A4_beta-galactosidase_middle_domain"/>
    <property type="match status" value="1"/>
</dbReference>
<evidence type="ECO:0000256" key="1">
    <source>
        <dbReference type="ARBA" id="ARBA00022729"/>
    </source>
</evidence>
<name>A0A5C6AUE9_9BACT</name>
<dbReference type="Pfam" id="PF17132">
    <property type="entry name" value="Glyco_hydro_106"/>
    <property type="match status" value="1"/>
</dbReference>
<proteinExistence type="predicted"/>
<reference evidence="4 5" key="1">
    <citation type="submission" date="2019-02" db="EMBL/GenBank/DDBJ databases">
        <title>Deep-cultivation of Planctomycetes and their phenomic and genomic characterization uncovers novel biology.</title>
        <authorList>
            <person name="Wiegand S."/>
            <person name="Jogler M."/>
            <person name="Boedeker C."/>
            <person name="Pinto D."/>
            <person name="Vollmers J."/>
            <person name="Rivas-Marin E."/>
            <person name="Kohn T."/>
            <person name="Peeters S.H."/>
            <person name="Heuer A."/>
            <person name="Rast P."/>
            <person name="Oberbeckmann S."/>
            <person name="Bunk B."/>
            <person name="Jeske O."/>
            <person name="Meyerdierks A."/>
            <person name="Storesund J.E."/>
            <person name="Kallscheuer N."/>
            <person name="Luecker S."/>
            <person name="Lage O.M."/>
            <person name="Pohl T."/>
            <person name="Merkel B.J."/>
            <person name="Hornburger P."/>
            <person name="Mueller R.-W."/>
            <person name="Bruemmer F."/>
            <person name="Labrenz M."/>
            <person name="Spormann A.M."/>
            <person name="Op Den Camp H."/>
            <person name="Overmann J."/>
            <person name="Amann R."/>
            <person name="Jetten M.S.M."/>
            <person name="Mascher T."/>
            <person name="Medema M.H."/>
            <person name="Devos D.P."/>
            <person name="Kaster A.-K."/>
            <person name="Ovreas L."/>
            <person name="Rohde M."/>
            <person name="Galperin M.Y."/>
            <person name="Jogler C."/>
        </authorList>
    </citation>
    <scope>NUCLEOTIDE SEQUENCE [LARGE SCALE GENOMIC DNA]</scope>
    <source>
        <strain evidence="4 5">Pla100</strain>
    </source>
</reference>
<dbReference type="NCBIfam" id="NF045579">
    <property type="entry name" value="rhamnoside_JR"/>
    <property type="match status" value="1"/>
</dbReference>
<dbReference type="SUPFAM" id="SSF49785">
    <property type="entry name" value="Galactose-binding domain-like"/>
    <property type="match status" value="2"/>
</dbReference>
<protein>
    <submittedName>
        <fullName evidence="4">F5/8 type C domain protein</fullName>
    </submittedName>
</protein>
<dbReference type="Proteomes" id="UP000316213">
    <property type="component" value="Unassembled WGS sequence"/>
</dbReference>
<keyword evidence="1" id="KW-0732">Signal</keyword>
<dbReference type="PANTHER" id="PTHR43817">
    <property type="entry name" value="GLYCOSYL HYDROLASE"/>
    <property type="match status" value="1"/>
</dbReference>
<dbReference type="EMBL" id="SJPM01000001">
    <property type="protein sequence ID" value="TWU03097.1"/>
    <property type="molecule type" value="Genomic_DNA"/>
</dbReference>
<keyword evidence="5" id="KW-1185">Reference proteome</keyword>
<evidence type="ECO:0000313" key="4">
    <source>
        <dbReference type="EMBL" id="TWU03097.1"/>
    </source>
</evidence>
<organism evidence="4 5">
    <name type="scientific">Neorhodopirellula pilleata</name>
    <dbReference type="NCBI Taxonomy" id="2714738"/>
    <lineage>
        <taxon>Bacteria</taxon>
        <taxon>Pseudomonadati</taxon>
        <taxon>Planctomycetota</taxon>
        <taxon>Planctomycetia</taxon>
        <taxon>Pirellulales</taxon>
        <taxon>Pirellulaceae</taxon>
        <taxon>Neorhodopirellula</taxon>
    </lineage>
</organism>
<accession>A0A5C6AUE9</accession>
<dbReference type="PROSITE" id="PS50022">
    <property type="entry name" value="FA58C_3"/>
    <property type="match status" value="1"/>
</dbReference>
<feature type="domain" description="F5/8 type C" evidence="3">
    <location>
        <begin position="179"/>
        <end position="301"/>
    </location>
</feature>
<sequence length="1123" mass="125603">MTHSLRADREVLCSIVLITCWFVLPPARADELADGFRRPPHDAGIRAFWWWLNGNVNKESITRDLEQMKAKGFNGALIFDADGSSQGKNSRVPAGPTFGSQPWTELFGHACREANRLDLELSLNIQSGWNLGGPDVTAEEATQTLVWSEIVVRGPSEVQQVLPQPKKREFYQDVTVLAFPKPQFANEEGAPSDRILCELEATSTSENSDAEYAMDGDFNTYWVSDGSPRPESPQSLLLKLSEKTKVSKLSLQGRKRFGPRCCFIELSDDNQTYVTVHEATLKDGQRLEANFKPRNARFIRLLFTEAYDPKPINGFARNVQVVEVSLPDIAVGDDVLKRPISDLALKSATQELGKSAPDCRFLLENVPVIPEESVIRPAEIVELSAKMAANGMLRWQAPQGDWVVLRIGHTNTGAQVSTHSEGWDGRVLDYMNPASLDAYWDRQVEPLLAAIGPLAGKTLRYVHTDSWEGGGMNWSPGFDRTFYQRRGYDPKPWLAVLAGYVVDSRVSSNAFLADFRKTIGDRIGDHYGQLSRLAERCGMATHPECSGPHAGPLDGLKNYGRSEIMMSEFWSPSPHRPDATERFFVKQAASAAHTYGKRLVGAEGFTTIGPHWNDVPWSSMKPSFDHEFCSGLNLLFNHTFTCSPREMGLPGQEYFAGTHFNPQVTWWNESFAIIDYFRRCQYLAQQGDFVADVVYYYGDHIPNIATLKESDPAGALPDFDYDTLSEELLTSSLTVNESGMLSLPSGMQYRVLVLPDHRVLSLGALIAIDKLVRAGGTVIGPRPERAVSLEGGEVGRARFQELASDLWGNHHQADQSSGSRNVGDGRVAWGITARDWLHQNGISSDVKFAPSCGTETTKSDKFNWIHYRIGDVDIYFVSEPNGKEVQGQATFRCEGKIPEFWDAVDGSIRQASEFRSVAGGTEVPMKLDPFGSLFVVFRQLFKNRQTTSIKTDHPNFPARQPLQSIKGPWFVSFEDRWGGPSQPIRFDELTSWTDHQDPRVKYYSGKAVYQTNFFVNEHFADKDLAIELGSVKDVGIARVHLNGTDLGIVWRPPFQVRVRDAVKQGENQLQIEVVNSWRNRLIGDRTLPPNERVTRTNIHVHKNWRLEPSGLLGPVQITTSSTE</sequence>
<evidence type="ECO:0000313" key="5">
    <source>
        <dbReference type="Proteomes" id="UP000316213"/>
    </source>
</evidence>
<dbReference type="InterPro" id="IPR000421">
    <property type="entry name" value="FA58C"/>
</dbReference>
<dbReference type="PANTHER" id="PTHR43817:SF1">
    <property type="entry name" value="HYDROLASE, FAMILY 43, PUTATIVE (AFU_ORTHOLOGUE AFUA_3G01660)-RELATED"/>
    <property type="match status" value="1"/>
</dbReference>
<comment type="caution">
    <text evidence="4">The sequence shown here is derived from an EMBL/GenBank/DDBJ whole genome shotgun (WGS) entry which is preliminary data.</text>
</comment>
<dbReference type="GO" id="GO:0016787">
    <property type="term" value="F:hydrolase activity"/>
    <property type="evidence" value="ECO:0007669"/>
    <property type="project" value="UniProtKB-KW"/>
</dbReference>
<dbReference type="OrthoDB" id="9761519at2"/>
<dbReference type="Gene3D" id="2.60.120.260">
    <property type="entry name" value="Galactose-binding domain-like"/>
    <property type="match status" value="2"/>
</dbReference>
<keyword evidence="2" id="KW-0378">Hydrolase</keyword>
<dbReference type="InterPro" id="IPR008979">
    <property type="entry name" value="Galactose-bd-like_sf"/>
</dbReference>